<feature type="domain" description="GHMP kinase N-terminal" evidence="3">
    <location>
        <begin position="361"/>
        <end position="440"/>
    </location>
</feature>
<dbReference type="Proteomes" id="UP001158576">
    <property type="component" value="Chromosome PAR"/>
</dbReference>
<keyword evidence="7" id="KW-1185">Reference proteome</keyword>
<dbReference type="PANTHER" id="PTHR38710">
    <property type="entry name" value="WITH PUTATIVE URIDYL PYROPHOSPHORYLASE-RELATED"/>
    <property type="match status" value="1"/>
</dbReference>
<accession>A0ABN7RUS3</accession>
<name>A0ABN7RUS3_OIKDI</name>
<keyword evidence="1" id="KW-0547">Nucleotide-binding</keyword>
<protein>
    <submittedName>
        <fullName evidence="6">Oidioi.mRNA.OKI2018_I69.PAR.g11223.t1.cds</fullName>
    </submittedName>
</protein>
<dbReference type="Gene3D" id="3.30.230.10">
    <property type="match status" value="1"/>
</dbReference>
<feature type="domain" description="Nucleotidyl transferase" evidence="4">
    <location>
        <begin position="26"/>
        <end position="205"/>
    </location>
</feature>
<dbReference type="Pfam" id="PF08544">
    <property type="entry name" value="GHMP_kinases_C"/>
    <property type="match status" value="1"/>
</dbReference>
<dbReference type="Gene3D" id="3.30.70.890">
    <property type="entry name" value="GHMP kinase, C-terminal domain"/>
    <property type="match status" value="1"/>
</dbReference>
<keyword evidence="2" id="KW-0067">ATP-binding</keyword>
<evidence type="ECO:0000256" key="2">
    <source>
        <dbReference type="ARBA" id="ARBA00022840"/>
    </source>
</evidence>
<dbReference type="Pfam" id="PF00483">
    <property type="entry name" value="NTP_transferase"/>
    <property type="match status" value="1"/>
</dbReference>
<evidence type="ECO:0000259" key="3">
    <source>
        <dbReference type="Pfam" id="PF00288"/>
    </source>
</evidence>
<evidence type="ECO:0000259" key="4">
    <source>
        <dbReference type="Pfam" id="PF00483"/>
    </source>
</evidence>
<dbReference type="InterPro" id="IPR013750">
    <property type="entry name" value="GHMP_kinase_C_dom"/>
</dbReference>
<dbReference type="InterPro" id="IPR053034">
    <property type="entry name" value="Glucuronokinase-like"/>
</dbReference>
<sequence length="610" mass="68524">MNLPSGHGTLLENEIREKGPKELVGIPKALLPAVGKKKILDIWWKIVNQRTLFSDVYLVTNADKYKYYERWATANDFPVSNIINDGSTSSQNALGAVEDLQLVLNTVEISEDVLVVAGDMLFEEKSLCEKSKEPDKPTNLSMYYEMGKNESTQTRGIIEVDDSGRITKLAEKPSQTETSSRLASVVFYVFSRKTLNSLPEYLRKATTPDSKSFGNYLSWLISQEKSAFYGLKIPTRFSLIGKNVGLAEYQEWVAYFQNKKNDATSNQSFTARTYARVGLMGNPSDGFFGKTIALSIKNFWASASIRESPTLNLIPHPLNDPTSFGSMADLHAISCREGYFGGLRLLQATCKSFYSYCHRNGIALSRKNFTLSYDTNIPRQVGLAGSSAIVTSTLKCLMNFFNLTDSDLPKPKRASLALDVETSELFIQAGLQDRVVQTYEGLVDMDFAKELVEKQGYGNYENLHVQNLPTFFLVYCPNPSDSGKIHSNVKHRWLSGDQEVIDGMNNFRNFTTNARKAIESENWEELQKLMNQNFEQRRKLYGDACLGDDNLNMISIARKFGASAKFSGSGGAIVGLLLEKQREIEMKETYQKHGYVYVQIIPHFPEASMD</sequence>
<dbReference type="SUPFAM" id="SSF53448">
    <property type="entry name" value="Nucleotide-diphospho-sugar transferases"/>
    <property type="match status" value="1"/>
</dbReference>
<dbReference type="SUPFAM" id="SSF55060">
    <property type="entry name" value="GHMP Kinase, C-terminal domain"/>
    <property type="match status" value="1"/>
</dbReference>
<dbReference type="PANTHER" id="PTHR38710:SF1">
    <property type="entry name" value="WITH PUTATIVE URIDYL PYROPHOSPHORYLASE-RELATED"/>
    <property type="match status" value="1"/>
</dbReference>
<feature type="domain" description="GHMP kinase C-terminal" evidence="5">
    <location>
        <begin position="514"/>
        <end position="595"/>
    </location>
</feature>
<dbReference type="Pfam" id="PF00288">
    <property type="entry name" value="GHMP_kinases_N"/>
    <property type="match status" value="1"/>
</dbReference>
<dbReference type="SUPFAM" id="SSF54211">
    <property type="entry name" value="Ribosomal protein S5 domain 2-like"/>
    <property type="match status" value="1"/>
</dbReference>
<dbReference type="Gene3D" id="3.90.550.10">
    <property type="entry name" value="Spore Coat Polysaccharide Biosynthesis Protein SpsA, Chain A"/>
    <property type="match status" value="1"/>
</dbReference>
<dbReference type="EMBL" id="OU015568">
    <property type="protein sequence ID" value="CAG5086479.1"/>
    <property type="molecule type" value="Genomic_DNA"/>
</dbReference>
<evidence type="ECO:0000313" key="7">
    <source>
        <dbReference type="Proteomes" id="UP001158576"/>
    </source>
</evidence>
<dbReference type="InterPro" id="IPR036554">
    <property type="entry name" value="GHMP_kinase_C_sf"/>
</dbReference>
<dbReference type="InterPro" id="IPR005835">
    <property type="entry name" value="NTP_transferase_dom"/>
</dbReference>
<dbReference type="InterPro" id="IPR029044">
    <property type="entry name" value="Nucleotide-diphossugar_trans"/>
</dbReference>
<dbReference type="InterPro" id="IPR006204">
    <property type="entry name" value="GHMP_kinase_N_dom"/>
</dbReference>
<reference evidence="6 7" key="1">
    <citation type="submission" date="2021-04" db="EMBL/GenBank/DDBJ databases">
        <authorList>
            <person name="Bliznina A."/>
        </authorList>
    </citation>
    <scope>NUCLEOTIDE SEQUENCE [LARGE SCALE GENOMIC DNA]</scope>
</reference>
<gene>
    <name evidence="6" type="ORF">OKIOD_LOCUS2781</name>
</gene>
<organism evidence="6 7">
    <name type="scientific">Oikopleura dioica</name>
    <name type="common">Tunicate</name>
    <dbReference type="NCBI Taxonomy" id="34765"/>
    <lineage>
        <taxon>Eukaryota</taxon>
        <taxon>Metazoa</taxon>
        <taxon>Chordata</taxon>
        <taxon>Tunicata</taxon>
        <taxon>Appendicularia</taxon>
        <taxon>Copelata</taxon>
        <taxon>Oikopleuridae</taxon>
        <taxon>Oikopleura</taxon>
    </lineage>
</organism>
<dbReference type="InterPro" id="IPR020568">
    <property type="entry name" value="Ribosomal_Su5_D2-typ_SF"/>
</dbReference>
<evidence type="ECO:0000259" key="5">
    <source>
        <dbReference type="Pfam" id="PF08544"/>
    </source>
</evidence>
<dbReference type="InterPro" id="IPR014721">
    <property type="entry name" value="Ribsml_uS5_D2-typ_fold_subgr"/>
</dbReference>
<evidence type="ECO:0000313" key="6">
    <source>
        <dbReference type="EMBL" id="CAG5086479.1"/>
    </source>
</evidence>
<evidence type="ECO:0000256" key="1">
    <source>
        <dbReference type="ARBA" id="ARBA00022741"/>
    </source>
</evidence>
<proteinExistence type="predicted"/>